<proteinExistence type="predicted"/>
<name>A0A6G1Q4W3_CHAAH</name>
<reference evidence="1 2" key="1">
    <citation type="submission" date="2019-02" db="EMBL/GenBank/DDBJ databases">
        <title>Opniocepnalus argus genome.</title>
        <authorList>
            <person name="Zhou C."/>
            <person name="Xiao S."/>
        </authorList>
    </citation>
    <scope>NUCLEOTIDE SEQUENCE [LARGE SCALE GENOMIC DNA]</scope>
    <source>
        <strain evidence="1">OARG1902GOOAL</strain>
        <tissue evidence="1">Muscle</tissue>
    </source>
</reference>
<sequence length="114" mass="12336">MDALNNNRVPVGERGQRARNTALGVGGVMWHSTTLLQSLTGLLPILGCLPFSCLHTHPSWSFSMHGGGKFMTSLTSCPCWTPEMQGVEIFLLKPARVGLDILKDSSQSALPEKT</sequence>
<protein>
    <submittedName>
        <fullName evidence="1">Uncharacterized protein</fullName>
    </submittedName>
</protein>
<accession>A0A6G1Q4W3</accession>
<gene>
    <name evidence="1" type="ORF">EXN66_Car013124</name>
</gene>
<dbReference type="EMBL" id="CM015724">
    <property type="protein sequence ID" value="KAF3697444.1"/>
    <property type="molecule type" value="Genomic_DNA"/>
</dbReference>
<keyword evidence="2" id="KW-1185">Reference proteome</keyword>
<reference evidence="2" key="2">
    <citation type="submission" date="2019-02" db="EMBL/GenBank/DDBJ databases">
        <title>Opniocepnalus argus Var Kimnra genome.</title>
        <authorList>
            <person name="Zhou C."/>
            <person name="Xiao S."/>
        </authorList>
    </citation>
    <scope>NUCLEOTIDE SEQUENCE [LARGE SCALE GENOMIC DNA]</scope>
</reference>
<evidence type="ECO:0000313" key="1">
    <source>
        <dbReference type="EMBL" id="KAF3697444.1"/>
    </source>
</evidence>
<dbReference type="AlphaFoldDB" id="A0A6G1Q4W3"/>
<dbReference type="Proteomes" id="UP000503349">
    <property type="component" value="Chromosome 13"/>
</dbReference>
<organism evidence="1 2">
    <name type="scientific">Channa argus</name>
    <name type="common">Northern snakehead</name>
    <name type="synonym">Ophicephalus argus</name>
    <dbReference type="NCBI Taxonomy" id="215402"/>
    <lineage>
        <taxon>Eukaryota</taxon>
        <taxon>Metazoa</taxon>
        <taxon>Chordata</taxon>
        <taxon>Craniata</taxon>
        <taxon>Vertebrata</taxon>
        <taxon>Euteleostomi</taxon>
        <taxon>Actinopterygii</taxon>
        <taxon>Neopterygii</taxon>
        <taxon>Teleostei</taxon>
        <taxon>Neoteleostei</taxon>
        <taxon>Acanthomorphata</taxon>
        <taxon>Anabantaria</taxon>
        <taxon>Anabantiformes</taxon>
        <taxon>Channoidei</taxon>
        <taxon>Channidae</taxon>
        <taxon>Channa</taxon>
    </lineage>
</organism>
<evidence type="ECO:0000313" key="2">
    <source>
        <dbReference type="Proteomes" id="UP000503349"/>
    </source>
</evidence>